<dbReference type="EMBL" id="JACIDX010000012">
    <property type="protein sequence ID" value="MBB3956259.1"/>
    <property type="molecule type" value="Genomic_DNA"/>
</dbReference>
<comment type="caution">
    <text evidence="2">The sequence shown here is derived from an EMBL/GenBank/DDBJ whole genome shotgun (WGS) entry which is preliminary data.</text>
</comment>
<feature type="transmembrane region" description="Helical" evidence="1">
    <location>
        <begin position="45"/>
        <end position="75"/>
    </location>
</feature>
<name>A0A7W6G6Y9_9SPHN</name>
<sequence length="161" mass="17533">MKQAVRIFYGFLAVLSTVAVCVIAFSEIRGLLQGAPSKSVVAVDYNAILTVLLTTVTVIFTVCAIILTVLGIFGFRNLKRDAGRYAEAQALAEIGKAFGPKGSGTIRIEQEMQSENGHHRQFVERRVRLEVISLLPLVADRINADALQLAMNEPTDEGDVD</sequence>
<evidence type="ECO:0000256" key="1">
    <source>
        <dbReference type="SAM" id="Phobius"/>
    </source>
</evidence>
<gene>
    <name evidence="2" type="ORF">GGR38_003217</name>
</gene>
<dbReference type="AlphaFoldDB" id="A0A7W6G6Y9"/>
<evidence type="ECO:0000313" key="2">
    <source>
        <dbReference type="EMBL" id="MBB3956259.1"/>
    </source>
</evidence>
<keyword evidence="1" id="KW-0812">Transmembrane</keyword>
<keyword evidence="1" id="KW-0472">Membrane</keyword>
<dbReference type="RefSeq" id="WP_183627160.1">
    <property type="nucleotide sequence ID" value="NZ_JACIDX010000012.1"/>
</dbReference>
<keyword evidence="1" id="KW-1133">Transmembrane helix</keyword>
<dbReference type="Proteomes" id="UP000548867">
    <property type="component" value="Unassembled WGS sequence"/>
</dbReference>
<accession>A0A7W6G6Y9</accession>
<reference evidence="2 3" key="1">
    <citation type="submission" date="2020-08" db="EMBL/GenBank/DDBJ databases">
        <title>Genomic Encyclopedia of Type Strains, Phase IV (KMG-IV): sequencing the most valuable type-strain genomes for metagenomic binning, comparative biology and taxonomic classification.</title>
        <authorList>
            <person name="Goeker M."/>
        </authorList>
    </citation>
    <scope>NUCLEOTIDE SEQUENCE [LARGE SCALE GENOMIC DNA]</scope>
    <source>
        <strain evidence="2 3">DSM 27057</strain>
    </source>
</reference>
<protein>
    <submittedName>
        <fullName evidence="2">Uncharacterized protein</fullName>
    </submittedName>
</protein>
<proteinExistence type="predicted"/>
<evidence type="ECO:0000313" key="3">
    <source>
        <dbReference type="Proteomes" id="UP000548867"/>
    </source>
</evidence>
<keyword evidence="3" id="KW-1185">Reference proteome</keyword>
<feature type="transmembrane region" description="Helical" evidence="1">
    <location>
        <begin position="7"/>
        <end position="25"/>
    </location>
</feature>
<organism evidence="2 3">
    <name type="scientific">Novosphingobium sediminicola</name>
    <dbReference type="NCBI Taxonomy" id="563162"/>
    <lineage>
        <taxon>Bacteria</taxon>
        <taxon>Pseudomonadati</taxon>
        <taxon>Pseudomonadota</taxon>
        <taxon>Alphaproteobacteria</taxon>
        <taxon>Sphingomonadales</taxon>
        <taxon>Sphingomonadaceae</taxon>
        <taxon>Novosphingobium</taxon>
    </lineage>
</organism>